<dbReference type="OrthoDB" id="962841at2"/>
<evidence type="ECO:0000313" key="2">
    <source>
        <dbReference type="Proteomes" id="UP000219452"/>
    </source>
</evidence>
<dbReference type="Proteomes" id="UP000219452">
    <property type="component" value="Unassembled WGS sequence"/>
</dbReference>
<keyword evidence="2" id="KW-1185">Reference proteome</keyword>
<organism evidence="1 2">
    <name type="scientific">Spirosoma fluviale</name>
    <dbReference type="NCBI Taxonomy" id="1597977"/>
    <lineage>
        <taxon>Bacteria</taxon>
        <taxon>Pseudomonadati</taxon>
        <taxon>Bacteroidota</taxon>
        <taxon>Cytophagia</taxon>
        <taxon>Cytophagales</taxon>
        <taxon>Cytophagaceae</taxon>
        <taxon>Spirosoma</taxon>
    </lineage>
</organism>
<reference evidence="2" key="1">
    <citation type="submission" date="2017-09" db="EMBL/GenBank/DDBJ databases">
        <authorList>
            <person name="Varghese N."/>
            <person name="Submissions S."/>
        </authorList>
    </citation>
    <scope>NUCLEOTIDE SEQUENCE [LARGE SCALE GENOMIC DNA]</scope>
    <source>
        <strain evidence="2">DSM 29961</strain>
    </source>
</reference>
<dbReference type="AlphaFoldDB" id="A0A286FD08"/>
<proteinExistence type="predicted"/>
<sequence>MTYLTPAQREKLLPSQQVETISLADFLTSRRAKKGKPASKKKAIPKVVQTFFQGRCELNKSKINIGIDPDREKSGIAVWKRAEGNTKGYYLCLKTMTFFPLLRYVEGAYSPDTTVIYLEAGWLNRKKNFHKDRGERRREKIAADVGANHEVGKKLLEGLLELSYTVVLMRPQTEKWDAEQFMLYTGLNYGFNEEIRDSAKYVFNS</sequence>
<protein>
    <submittedName>
        <fullName evidence="1">Uncharacterized protein</fullName>
    </submittedName>
</protein>
<accession>A0A286FD08</accession>
<gene>
    <name evidence="1" type="ORF">SAMN06269250_1665</name>
</gene>
<dbReference type="RefSeq" id="WP_097125281.1">
    <property type="nucleotide sequence ID" value="NZ_OCNH01000001.1"/>
</dbReference>
<dbReference type="EMBL" id="OCNH01000001">
    <property type="protein sequence ID" value="SOD81073.1"/>
    <property type="molecule type" value="Genomic_DNA"/>
</dbReference>
<name>A0A286FD08_9BACT</name>
<evidence type="ECO:0000313" key="1">
    <source>
        <dbReference type="EMBL" id="SOD81073.1"/>
    </source>
</evidence>